<dbReference type="GO" id="GO:0016020">
    <property type="term" value="C:membrane"/>
    <property type="evidence" value="ECO:0007669"/>
    <property type="project" value="UniProtKB-SubCell"/>
</dbReference>
<feature type="transmembrane region" description="Helical" evidence="5">
    <location>
        <begin position="212"/>
        <end position="234"/>
    </location>
</feature>
<feature type="transmembrane region" description="Helical" evidence="5">
    <location>
        <begin position="246"/>
        <end position="269"/>
    </location>
</feature>
<dbReference type="PROSITE" id="PS50850">
    <property type="entry name" value="MFS"/>
    <property type="match status" value="1"/>
</dbReference>
<evidence type="ECO:0000259" key="6">
    <source>
        <dbReference type="PROSITE" id="PS50850"/>
    </source>
</evidence>
<feature type="transmembrane region" description="Helical" evidence="5">
    <location>
        <begin position="189"/>
        <end position="206"/>
    </location>
</feature>
<keyword evidence="4 5" id="KW-0472">Membrane</keyword>
<evidence type="ECO:0000256" key="2">
    <source>
        <dbReference type="ARBA" id="ARBA00022692"/>
    </source>
</evidence>
<evidence type="ECO:0000256" key="3">
    <source>
        <dbReference type="ARBA" id="ARBA00022989"/>
    </source>
</evidence>
<feature type="transmembrane region" description="Helical" evidence="5">
    <location>
        <begin position="352"/>
        <end position="372"/>
    </location>
</feature>
<dbReference type="InterPro" id="IPR020846">
    <property type="entry name" value="MFS_dom"/>
</dbReference>
<dbReference type="PROSITE" id="PS00216">
    <property type="entry name" value="SUGAR_TRANSPORT_1"/>
    <property type="match status" value="2"/>
</dbReference>
<feature type="transmembrane region" description="Helical" evidence="5">
    <location>
        <begin position="413"/>
        <end position="435"/>
    </location>
</feature>
<dbReference type="GO" id="GO:0022857">
    <property type="term" value="F:transmembrane transporter activity"/>
    <property type="evidence" value="ECO:0007669"/>
    <property type="project" value="InterPro"/>
</dbReference>
<proteinExistence type="predicted"/>
<name>A0AAV2IHG3_LYMST</name>
<dbReference type="InterPro" id="IPR005828">
    <property type="entry name" value="MFS_sugar_transport-like"/>
</dbReference>
<feature type="transmembrane region" description="Helical" evidence="5">
    <location>
        <begin position="384"/>
        <end position="406"/>
    </location>
</feature>
<feature type="transmembrane region" description="Helical" evidence="5">
    <location>
        <begin position="509"/>
        <end position="528"/>
    </location>
</feature>
<gene>
    <name evidence="7" type="ORF">GSLYS_00019500001</name>
</gene>
<sequence length="588" mass="65460">MCWGMQPSVSIHTIIHIGLHIYIDRDQMHFDDVISELGEFGPYQKKIYFIVCIVILMLSFETFISVFILAIPEHRCALPGLENDTYSSQGQWHDDLVNRTIPWSRENHAYSECEIFSSDIHHSANQSIVRCNRWVYNKQSFENTFVTEMNLVCDDISLRTYSNMILMAGVLVGSLTLGPLSDIIGRKKVLVIGSVLQFGCCLGTGFARSYVIFVVLRFFSSMFGIGMYLAAYVIGVELVGPGKRVFAGNVCNFFFCFGQFIMTGVAYGIRDWSHLQITLTVMGGAMLLPIFFVPESSRWLISTGRVNEASEIIRKVARGNKVNASENILSLEDVQLEGQGEKIWHMLKTPVLLIRCLILFFNWIVVVMTYYGLSLNVGNLSGDIYLNFCLSALTEVISSIFAFLLMDRLGRKALHCFSMLLGGVACICALFPVLYGDMESQWMTVALSHVGKFGSSASFVIIYIYSAELFPTVMRNSGMGLCSVTARIGAVLAPYISDIGLVISGDLSVVLPQLIFGGLSVVAGLLALKLPETALRALPDTVEEAKYFGRKRDRKNKYNVHRMRAVGDKERTASVIKAIQESPTDVCV</sequence>
<dbReference type="SUPFAM" id="SSF103473">
    <property type="entry name" value="MFS general substrate transporter"/>
    <property type="match status" value="1"/>
</dbReference>
<reference evidence="7 8" key="1">
    <citation type="submission" date="2024-04" db="EMBL/GenBank/DDBJ databases">
        <authorList>
            <consortium name="Genoscope - CEA"/>
            <person name="William W."/>
        </authorList>
    </citation>
    <scope>NUCLEOTIDE SEQUENCE [LARGE SCALE GENOMIC DNA]</scope>
</reference>
<feature type="transmembrane region" description="Helical" evidence="5">
    <location>
        <begin position="441"/>
        <end position="465"/>
    </location>
</feature>
<evidence type="ECO:0000256" key="4">
    <source>
        <dbReference type="ARBA" id="ARBA00023136"/>
    </source>
</evidence>
<dbReference type="Pfam" id="PF00083">
    <property type="entry name" value="Sugar_tr"/>
    <property type="match status" value="1"/>
</dbReference>
<feature type="transmembrane region" description="Helical" evidence="5">
    <location>
        <begin position="47"/>
        <end position="71"/>
    </location>
</feature>
<evidence type="ECO:0000256" key="5">
    <source>
        <dbReference type="SAM" id="Phobius"/>
    </source>
</evidence>
<organism evidence="7 8">
    <name type="scientific">Lymnaea stagnalis</name>
    <name type="common">Great pond snail</name>
    <name type="synonym">Helix stagnalis</name>
    <dbReference type="NCBI Taxonomy" id="6523"/>
    <lineage>
        <taxon>Eukaryota</taxon>
        <taxon>Metazoa</taxon>
        <taxon>Spiralia</taxon>
        <taxon>Lophotrochozoa</taxon>
        <taxon>Mollusca</taxon>
        <taxon>Gastropoda</taxon>
        <taxon>Heterobranchia</taxon>
        <taxon>Euthyneura</taxon>
        <taxon>Panpulmonata</taxon>
        <taxon>Hygrophila</taxon>
        <taxon>Lymnaeoidea</taxon>
        <taxon>Lymnaeidae</taxon>
        <taxon>Lymnaea</taxon>
    </lineage>
</organism>
<dbReference type="AlphaFoldDB" id="A0AAV2IHG3"/>
<dbReference type="InterPro" id="IPR036259">
    <property type="entry name" value="MFS_trans_sf"/>
</dbReference>
<evidence type="ECO:0000313" key="8">
    <source>
        <dbReference type="Proteomes" id="UP001497497"/>
    </source>
</evidence>
<keyword evidence="8" id="KW-1185">Reference proteome</keyword>
<dbReference type="Gene3D" id="1.20.1250.20">
    <property type="entry name" value="MFS general substrate transporter like domains"/>
    <property type="match status" value="1"/>
</dbReference>
<dbReference type="InterPro" id="IPR005829">
    <property type="entry name" value="Sugar_transporter_CS"/>
</dbReference>
<dbReference type="EMBL" id="CAXITT010000774">
    <property type="protein sequence ID" value="CAL1546123.1"/>
    <property type="molecule type" value="Genomic_DNA"/>
</dbReference>
<keyword evidence="2 5" id="KW-0812">Transmembrane</keyword>
<keyword evidence="3 5" id="KW-1133">Transmembrane helix</keyword>
<evidence type="ECO:0000256" key="1">
    <source>
        <dbReference type="ARBA" id="ARBA00004141"/>
    </source>
</evidence>
<dbReference type="Proteomes" id="UP001497497">
    <property type="component" value="Unassembled WGS sequence"/>
</dbReference>
<dbReference type="CDD" id="cd17317">
    <property type="entry name" value="MFS_SLC22"/>
    <property type="match status" value="1"/>
</dbReference>
<accession>A0AAV2IHG3</accession>
<evidence type="ECO:0000313" key="7">
    <source>
        <dbReference type="EMBL" id="CAL1546123.1"/>
    </source>
</evidence>
<protein>
    <recommendedName>
        <fullName evidence="6">Major facilitator superfamily (MFS) profile domain-containing protein</fullName>
    </recommendedName>
</protein>
<feature type="transmembrane region" description="Helical" evidence="5">
    <location>
        <begin position="275"/>
        <end position="293"/>
    </location>
</feature>
<comment type="caution">
    <text evidence="7">The sequence shown here is derived from an EMBL/GenBank/DDBJ whole genome shotgun (WGS) entry which is preliminary data.</text>
</comment>
<feature type="domain" description="Major facilitator superfamily (MFS) profile" evidence="6">
    <location>
        <begin position="54"/>
        <end position="535"/>
    </location>
</feature>
<comment type="subcellular location">
    <subcellularLocation>
        <location evidence="1">Membrane</location>
        <topology evidence="1">Multi-pass membrane protein</topology>
    </subcellularLocation>
</comment>
<dbReference type="PANTHER" id="PTHR24064">
    <property type="entry name" value="SOLUTE CARRIER FAMILY 22 MEMBER"/>
    <property type="match status" value="1"/>
</dbReference>